<protein>
    <recommendedName>
        <fullName evidence="5">Lipoprotein</fullName>
    </recommendedName>
</protein>
<dbReference type="PROSITE" id="PS51257">
    <property type="entry name" value="PROKAR_LIPOPROTEIN"/>
    <property type="match status" value="1"/>
</dbReference>
<gene>
    <name evidence="3" type="ORF">HMPREF9193_00175</name>
</gene>
<dbReference type="RefSeq" id="WP_021686580.1">
    <property type="nucleotide sequence ID" value="NZ_KI260561.1"/>
</dbReference>
<dbReference type="EMBL" id="AWVH01000005">
    <property type="protein sequence ID" value="ERJ94206.1"/>
    <property type="molecule type" value="Genomic_DNA"/>
</dbReference>
<name>A0ABN0P112_TRELE</name>
<evidence type="ECO:0000313" key="4">
    <source>
        <dbReference type="Proteomes" id="UP000016649"/>
    </source>
</evidence>
<evidence type="ECO:0000256" key="2">
    <source>
        <dbReference type="SAM" id="SignalP"/>
    </source>
</evidence>
<feature type="signal peptide" evidence="2">
    <location>
        <begin position="1"/>
        <end position="24"/>
    </location>
</feature>
<accession>A0ABN0P112</accession>
<evidence type="ECO:0008006" key="5">
    <source>
        <dbReference type="Google" id="ProtNLM"/>
    </source>
</evidence>
<keyword evidence="4" id="KW-1185">Reference proteome</keyword>
<comment type="caution">
    <text evidence="3">The sequence shown here is derived from an EMBL/GenBank/DDBJ whole genome shotgun (WGS) entry which is preliminary data.</text>
</comment>
<sequence>MKKIFFTAAVLAAVCIGFTGCANAAGGGADNPPPAVNHPLAAGTYNVNATLSVYAPAMKLDLAKGQPDKGEKYKPLVEGASVTVDKDGKMMLTVNFRKSYVKVFTIEANTFIDSRKSHPGYYDMGGKKQDAPFTLSTDDTADDPAGQKVHYVTSMTFPVSKDKSVYFLWLYLNSSVMGAQSGDGKGDAGPNAPNQHSKYEGKFTVDWSTLTKK</sequence>
<proteinExistence type="predicted"/>
<evidence type="ECO:0000313" key="3">
    <source>
        <dbReference type="EMBL" id="ERJ94206.1"/>
    </source>
</evidence>
<feature type="region of interest" description="Disordered" evidence="1">
    <location>
        <begin position="181"/>
        <end position="200"/>
    </location>
</feature>
<feature type="chain" id="PRO_5045234983" description="Lipoprotein" evidence="2">
    <location>
        <begin position="25"/>
        <end position="213"/>
    </location>
</feature>
<evidence type="ECO:0000256" key="1">
    <source>
        <dbReference type="SAM" id="MobiDB-lite"/>
    </source>
</evidence>
<keyword evidence="2" id="KW-0732">Signal</keyword>
<organism evidence="3 4">
    <name type="scientific">Treponema lecithinolyticum ATCC 700332</name>
    <dbReference type="NCBI Taxonomy" id="1321815"/>
    <lineage>
        <taxon>Bacteria</taxon>
        <taxon>Pseudomonadati</taxon>
        <taxon>Spirochaetota</taxon>
        <taxon>Spirochaetia</taxon>
        <taxon>Spirochaetales</taxon>
        <taxon>Treponemataceae</taxon>
        <taxon>Treponema</taxon>
    </lineage>
</organism>
<reference evidence="3 4" key="1">
    <citation type="submission" date="2013-08" db="EMBL/GenBank/DDBJ databases">
        <authorList>
            <person name="Weinstock G."/>
            <person name="Sodergren E."/>
            <person name="Wylie T."/>
            <person name="Fulton L."/>
            <person name="Fulton R."/>
            <person name="Fronick C."/>
            <person name="O'Laughlin M."/>
            <person name="Godfrey J."/>
            <person name="Miner T."/>
            <person name="Herter B."/>
            <person name="Appelbaum E."/>
            <person name="Cordes M."/>
            <person name="Lek S."/>
            <person name="Wollam A."/>
            <person name="Pepin K.H."/>
            <person name="Palsikar V.B."/>
            <person name="Mitreva M."/>
            <person name="Wilson R.K."/>
        </authorList>
    </citation>
    <scope>NUCLEOTIDE SEQUENCE [LARGE SCALE GENOMIC DNA]</scope>
    <source>
        <strain evidence="3 4">ATCC 700332</strain>
    </source>
</reference>
<dbReference type="Proteomes" id="UP000016649">
    <property type="component" value="Unassembled WGS sequence"/>
</dbReference>